<accession>A0A176VPM2</accession>
<keyword evidence="2" id="KW-0732">Signal</keyword>
<dbReference type="AlphaFoldDB" id="A0A176VPM2"/>
<comment type="caution">
    <text evidence="3">The sequence shown here is derived from an EMBL/GenBank/DDBJ whole genome shotgun (WGS) entry which is preliminary data.</text>
</comment>
<organism evidence="3 4">
    <name type="scientific">Marchantia polymorpha subsp. ruderalis</name>
    <dbReference type="NCBI Taxonomy" id="1480154"/>
    <lineage>
        <taxon>Eukaryota</taxon>
        <taxon>Viridiplantae</taxon>
        <taxon>Streptophyta</taxon>
        <taxon>Embryophyta</taxon>
        <taxon>Marchantiophyta</taxon>
        <taxon>Marchantiopsida</taxon>
        <taxon>Marchantiidae</taxon>
        <taxon>Marchantiales</taxon>
        <taxon>Marchantiaceae</taxon>
        <taxon>Marchantia</taxon>
    </lineage>
</organism>
<evidence type="ECO:0000256" key="1">
    <source>
        <dbReference type="SAM" id="MobiDB-lite"/>
    </source>
</evidence>
<evidence type="ECO:0000256" key="2">
    <source>
        <dbReference type="SAM" id="SignalP"/>
    </source>
</evidence>
<gene>
    <name evidence="3" type="ORF">AXG93_412s1420</name>
</gene>
<feature type="region of interest" description="Disordered" evidence="1">
    <location>
        <begin position="36"/>
        <end position="57"/>
    </location>
</feature>
<sequence length="116" mass="12799">MLLFVYEKVIIVFLLLGHSHNAANRVVAHCRNAIRKESDDEQEASSETRAQKAKKKISRVANGMVPPVQKKVGRPKKNLVMVANQPSILTLFIKKSSLVAHPAPQCSTTVQSTSTH</sequence>
<keyword evidence="4" id="KW-1185">Reference proteome</keyword>
<feature type="chain" id="PRO_5008051942" evidence="2">
    <location>
        <begin position="24"/>
        <end position="116"/>
    </location>
</feature>
<name>A0A176VPM2_MARPO</name>
<protein>
    <submittedName>
        <fullName evidence="3">Uncharacterized protein</fullName>
    </submittedName>
</protein>
<dbReference type="EMBL" id="LVLJ01003247">
    <property type="protein sequence ID" value="OAE22252.1"/>
    <property type="molecule type" value="Genomic_DNA"/>
</dbReference>
<evidence type="ECO:0000313" key="3">
    <source>
        <dbReference type="EMBL" id="OAE22252.1"/>
    </source>
</evidence>
<reference evidence="3" key="1">
    <citation type="submission" date="2016-03" db="EMBL/GenBank/DDBJ databases">
        <title>Mechanisms controlling the formation of the plant cell surface in tip-growing cells are functionally conserved among land plants.</title>
        <authorList>
            <person name="Honkanen S."/>
            <person name="Jones V.A."/>
            <person name="Morieri G."/>
            <person name="Champion C."/>
            <person name="Hetherington A.J."/>
            <person name="Kelly S."/>
            <person name="Saint-Marcoux D."/>
            <person name="Proust H."/>
            <person name="Prescott H."/>
            <person name="Dolan L."/>
        </authorList>
    </citation>
    <scope>NUCLEOTIDE SEQUENCE [LARGE SCALE GENOMIC DNA]</scope>
    <source>
        <tissue evidence="3">Whole gametophyte</tissue>
    </source>
</reference>
<evidence type="ECO:0000313" key="4">
    <source>
        <dbReference type="Proteomes" id="UP000077202"/>
    </source>
</evidence>
<dbReference type="Proteomes" id="UP000077202">
    <property type="component" value="Unassembled WGS sequence"/>
</dbReference>
<feature type="signal peptide" evidence="2">
    <location>
        <begin position="1"/>
        <end position="23"/>
    </location>
</feature>
<proteinExistence type="predicted"/>